<feature type="transmembrane region" description="Helical" evidence="7">
    <location>
        <begin position="69"/>
        <end position="90"/>
    </location>
</feature>
<comment type="caution">
    <text evidence="8">The sequence shown here is derived from an EMBL/GenBank/DDBJ whole genome shotgun (WGS) entry which is preliminary data.</text>
</comment>
<gene>
    <name evidence="8" type="ORF">GS601_15035</name>
</gene>
<dbReference type="GO" id="GO:0005886">
    <property type="term" value="C:plasma membrane"/>
    <property type="evidence" value="ECO:0007669"/>
    <property type="project" value="UniProtKB-SubCell"/>
</dbReference>
<feature type="transmembrane region" description="Helical" evidence="7">
    <location>
        <begin position="161"/>
        <end position="183"/>
    </location>
</feature>
<name>A0A8J7Z202_9CYAN</name>
<protein>
    <submittedName>
        <fullName evidence="8">MFS transporter</fullName>
    </submittedName>
</protein>
<dbReference type="SUPFAM" id="SSF103473">
    <property type="entry name" value="MFS general substrate transporter"/>
    <property type="match status" value="1"/>
</dbReference>
<reference evidence="8" key="1">
    <citation type="submission" date="2019-12" db="EMBL/GenBank/DDBJ databases">
        <title>High-Quality draft genome sequences of three cyanobacteria isolated from the limestone walls of the Old Cathedral of Coimbra.</title>
        <authorList>
            <person name="Tiago I."/>
            <person name="Soares F."/>
            <person name="Portugal A."/>
        </authorList>
    </citation>
    <scope>NUCLEOTIDE SEQUENCE</scope>
    <source>
        <strain evidence="8">A</strain>
    </source>
</reference>
<evidence type="ECO:0000256" key="4">
    <source>
        <dbReference type="ARBA" id="ARBA00022692"/>
    </source>
</evidence>
<keyword evidence="4 7" id="KW-0812">Transmembrane</keyword>
<evidence type="ECO:0000256" key="1">
    <source>
        <dbReference type="ARBA" id="ARBA00004651"/>
    </source>
</evidence>
<feature type="transmembrane region" description="Helical" evidence="7">
    <location>
        <begin position="381"/>
        <end position="407"/>
    </location>
</feature>
<dbReference type="PANTHER" id="PTHR43266">
    <property type="entry name" value="MACROLIDE-EFFLUX PROTEIN"/>
    <property type="match status" value="1"/>
</dbReference>
<dbReference type="Proteomes" id="UP000646053">
    <property type="component" value="Unassembled WGS sequence"/>
</dbReference>
<keyword evidence="5 7" id="KW-1133">Transmembrane helix</keyword>
<accession>A0A8J7Z202</accession>
<keyword evidence="6 7" id="KW-0472">Membrane</keyword>
<feature type="transmembrane region" description="Helical" evidence="7">
    <location>
        <begin position="247"/>
        <end position="271"/>
    </location>
</feature>
<dbReference type="AlphaFoldDB" id="A0A8J7Z202"/>
<organism evidence="8 9">
    <name type="scientific">Myxacorys almedinensis A</name>
    <dbReference type="NCBI Taxonomy" id="2690445"/>
    <lineage>
        <taxon>Bacteria</taxon>
        <taxon>Bacillati</taxon>
        <taxon>Cyanobacteriota</taxon>
        <taxon>Cyanophyceae</taxon>
        <taxon>Leptolyngbyales</taxon>
        <taxon>Leptolyngbyaceae</taxon>
        <taxon>Myxacorys</taxon>
        <taxon>Myxacorys almedinensis</taxon>
    </lineage>
</organism>
<dbReference type="EMBL" id="WVIE01000017">
    <property type="protein sequence ID" value="NDJ18584.1"/>
    <property type="molecule type" value="Genomic_DNA"/>
</dbReference>
<evidence type="ECO:0000256" key="2">
    <source>
        <dbReference type="ARBA" id="ARBA00022448"/>
    </source>
</evidence>
<evidence type="ECO:0000256" key="3">
    <source>
        <dbReference type="ARBA" id="ARBA00022475"/>
    </source>
</evidence>
<dbReference type="InterPro" id="IPR036259">
    <property type="entry name" value="MFS_trans_sf"/>
</dbReference>
<evidence type="ECO:0000313" key="9">
    <source>
        <dbReference type="Proteomes" id="UP000646053"/>
    </source>
</evidence>
<feature type="transmembrane region" description="Helical" evidence="7">
    <location>
        <begin position="303"/>
        <end position="328"/>
    </location>
</feature>
<comment type="subcellular location">
    <subcellularLocation>
        <location evidence="1">Cell membrane</location>
        <topology evidence="1">Multi-pass membrane protein</topology>
    </subcellularLocation>
</comment>
<dbReference type="GO" id="GO:0022857">
    <property type="term" value="F:transmembrane transporter activity"/>
    <property type="evidence" value="ECO:0007669"/>
    <property type="project" value="InterPro"/>
</dbReference>
<evidence type="ECO:0000256" key="6">
    <source>
        <dbReference type="ARBA" id="ARBA00023136"/>
    </source>
</evidence>
<dbReference type="Gene3D" id="1.20.1250.20">
    <property type="entry name" value="MFS general substrate transporter like domains"/>
    <property type="match status" value="1"/>
</dbReference>
<proteinExistence type="predicted"/>
<dbReference type="Pfam" id="PF07690">
    <property type="entry name" value="MFS_1"/>
    <property type="match status" value="1"/>
</dbReference>
<keyword evidence="9" id="KW-1185">Reference proteome</keyword>
<keyword evidence="3" id="KW-1003">Cell membrane</keyword>
<evidence type="ECO:0000313" key="8">
    <source>
        <dbReference type="EMBL" id="NDJ18584.1"/>
    </source>
</evidence>
<feature type="transmembrane region" description="Helical" evidence="7">
    <location>
        <begin position="278"/>
        <end position="297"/>
    </location>
</feature>
<dbReference type="CDD" id="cd06173">
    <property type="entry name" value="MFS_MefA_like"/>
    <property type="match status" value="1"/>
</dbReference>
<dbReference type="InterPro" id="IPR011701">
    <property type="entry name" value="MFS"/>
</dbReference>
<dbReference type="PANTHER" id="PTHR43266:SF2">
    <property type="entry name" value="MAJOR FACILITATOR SUPERFAMILY (MFS) PROFILE DOMAIN-CONTAINING PROTEIN"/>
    <property type="match status" value="1"/>
</dbReference>
<feature type="transmembrane region" description="Helical" evidence="7">
    <location>
        <begin position="7"/>
        <end position="30"/>
    </location>
</feature>
<keyword evidence="2" id="KW-0813">Transport</keyword>
<feature type="transmembrane region" description="Helical" evidence="7">
    <location>
        <begin position="36"/>
        <end position="57"/>
    </location>
</feature>
<evidence type="ECO:0000256" key="5">
    <source>
        <dbReference type="ARBA" id="ARBA00022989"/>
    </source>
</evidence>
<evidence type="ECO:0000256" key="7">
    <source>
        <dbReference type="SAM" id="Phobius"/>
    </source>
</evidence>
<sequence>MRTFRTLWLGQIVSLLGSEMTTFALTIWVWEQTGQASPIALLVFFTRSPQVIAAAFAGVLVDTWDRKQLMLLGDFVAGLSTIGLLSLFLTQHLQVWHLYAIGAANGLFSYLQSLAHSASMAVLVPKQHYARASAMETIKGSSAYVFSPALAGVLYPSIGLIGILAIDLVTFVIAIATLLTISIPHPTTARDSSKQTPWQTLTFGFRYILQRPSLLSILLFLLSSNLFFSANFALTPALILARSGNSASMLATVQSVFGIGGLMGAILLSLWGGTTPRIHGLLLGASLSRVGLLLLSVGRGLTIWVIAAWITAFFVPFVGSANQAIWLAKVEPEVQGRVFAARYLIAQAASPLGFAIAGPLADYVFEPAMLPDRPLAGLLGGLFGTGAGAGIALQYALLAVCGLAIGLGGYGIHRLRDVETLIPDHDTAIG</sequence>
<feature type="transmembrane region" description="Helical" evidence="7">
    <location>
        <begin position="340"/>
        <end position="361"/>
    </location>
</feature>
<feature type="transmembrane region" description="Helical" evidence="7">
    <location>
        <begin position="214"/>
        <end position="241"/>
    </location>
</feature>